<dbReference type="RefSeq" id="XP_040721777.1">
    <property type="nucleotide sequence ID" value="XM_040863294.1"/>
</dbReference>
<dbReference type="AlphaFoldDB" id="A0A1Y2EMX3"/>
<keyword evidence="1" id="KW-0560">Oxidoreductase</keyword>
<sequence length="102" mass="11355">MGCPPKLTKDGYGVQMGTNHLGHALLLKILTPHLIKAASPRVVSMTSSAWKWARPEKIQFVTLRSLEGVSPVNRYVQSKTANMLYPQQFAKHNPQLTMDLLA</sequence>
<proteinExistence type="predicted"/>
<accession>A0A1Y2EMX3</accession>
<name>A0A1Y2EMX3_9PEZI</name>
<dbReference type="OrthoDB" id="191139at2759"/>
<dbReference type="PANTHER" id="PTHR43157:SF31">
    <property type="entry name" value="PHOSPHATIDYLINOSITOL-GLYCAN BIOSYNTHESIS CLASS F PROTEIN"/>
    <property type="match status" value="1"/>
</dbReference>
<dbReference type="PANTHER" id="PTHR43157">
    <property type="entry name" value="PHOSPHATIDYLINOSITOL-GLYCAN BIOSYNTHESIS CLASS F PROTEIN-RELATED"/>
    <property type="match status" value="1"/>
</dbReference>
<evidence type="ECO:0000256" key="1">
    <source>
        <dbReference type="ARBA" id="ARBA00023002"/>
    </source>
</evidence>
<keyword evidence="3" id="KW-1185">Reference proteome</keyword>
<gene>
    <name evidence="2" type="ORF">BCR38DRAFT_480644</name>
</gene>
<dbReference type="GeneID" id="63779506"/>
<evidence type="ECO:0000313" key="2">
    <source>
        <dbReference type="EMBL" id="ORY72185.1"/>
    </source>
</evidence>
<comment type="caution">
    <text evidence="2">The sequence shown here is derived from an EMBL/GenBank/DDBJ whole genome shotgun (WGS) entry which is preliminary data.</text>
</comment>
<dbReference type="EMBL" id="MCFJ01000001">
    <property type="protein sequence ID" value="ORY72185.1"/>
    <property type="molecule type" value="Genomic_DNA"/>
</dbReference>
<dbReference type="STRING" id="1141098.A0A1Y2EMX3"/>
<dbReference type="InParanoid" id="A0A1Y2EMX3"/>
<protein>
    <submittedName>
        <fullName evidence="2">Uncharacterized protein</fullName>
    </submittedName>
</protein>
<evidence type="ECO:0000313" key="3">
    <source>
        <dbReference type="Proteomes" id="UP000193689"/>
    </source>
</evidence>
<dbReference type="GO" id="GO:0016491">
    <property type="term" value="F:oxidoreductase activity"/>
    <property type="evidence" value="ECO:0007669"/>
    <property type="project" value="UniProtKB-KW"/>
</dbReference>
<dbReference type="Gene3D" id="3.40.50.720">
    <property type="entry name" value="NAD(P)-binding Rossmann-like Domain"/>
    <property type="match status" value="1"/>
</dbReference>
<dbReference type="Proteomes" id="UP000193689">
    <property type="component" value="Unassembled WGS sequence"/>
</dbReference>
<dbReference type="InterPro" id="IPR036291">
    <property type="entry name" value="NAD(P)-bd_dom_sf"/>
</dbReference>
<organism evidence="2 3">
    <name type="scientific">Pseudomassariella vexata</name>
    <dbReference type="NCBI Taxonomy" id="1141098"/>
    <lineage>
        <taxon>Eukaryota</taxon>
        <taxon>Fungi</taxon>
        <taxon>Dikarya</taxon>
        <taxon>Ascomycota</taxon>
        <taxon>Pezizomycotina</taxon>
        <taxon>Sordariomycetes</taxon>
        <taxon>Xylariomycetidae</taxon>
        <taxon>Amphisphaeriales</taxon>
        <taxon>Pseudomassariaceae</taxon>
        <taxon>Pseudomassariella</taxon>
    </lineage>
</organism>
<reference evidence="2 3" key="1">
    <citation type="submission" date="2016-07" db="EMBL/GenBank/DDBJ databases">
        <title>Pervasive Adenine N6-methylation of Active Genes in Fungi.</title>
        <authorList>
            <consortium name="DOE Joint Genome Institute"/>
            <person name="Mondo S.J."/>
            <person name="Dannebaum R.O."/>
            <person name="Kuo R.C."/>
            <person name="Labutti K."/>
            <person name="Haridas S."/>
            <person name="Kuo A."/>
            <person name="Salamov A."/>
            <person name="Ahrendt S.R."/>
            <person name="Lipzen A."/>
            <person name="Sullivan W."/>
            <person name="Andreopoulos W.B."/>
            <person name="Clum A."/>
            <person name="Lindquist E."/>
            <person name="Daum C."/>
            <person name="Ramamoorthy G.K."/>
            <person name="Gryganskyi A."/>
            <person name="Culley D."/>
            <person name="Magnuson J.K."/>
            <person name="James T.Y."/>
            <person name="O'Malley M.A."/>
            <person name="Stajich J.E."/>
            <person name="Spatafora J.W."/>
            <person name="Visel A."/>
            <person name="Grigoriev I.V."/>
        </authorList>
    </citation>
    <scope>NUCLEOTIDE SEQUENCE [LARGE SCALE GENOMIC DNA]</scope>
    <source>
        <strain evidence="2 3">CBS 129021</strain>
    </source>
</reference>
<dbReference type="SUPFAM" id="SSF51735">
    <property type="entry name" value="NAD(P)-binding Rossmann-fold domains"/>
    <property type="match status" value="1"/>
</dbReference>